<dbReference type="Gene3D" id="3.50.50.60">
    <property type="entry name" value="FAD/NAD(P)-binding domain"/>
    <property type="match status" value="1"/>
</dbReference>
<feature type="active site" description="Proton donor" evidence="5">
    <location>
        <position position="513"/>
    </location>
</feature>
<dbReference type="PANTHER" id="PTHR11552:SF147">
    <property type="entry name" value="CHOLINE DEHYDROGENASE, MITOCHONDRIAL"/>
    <property type="match status" value="1"/>
</dbReference>
<dbReference type="PROSITE" id="PS51257">
    <property type="entry name" value="PROKAR_LIPOPROTEIN"/>
    <property type="match status" value="1"/>
</dbReference>
<keyword evidence="4 6" id="KW-0274">FAD</keyword>
<evidence type="ECO:0000313" key="8">
    <source>
        <dbReference type="EMBL" id="KAF2729316.1"/>
    </source>
</evidence>
<dbReference type="AlphaFoldDB" id="A0A9P4UXS7"/>
<sequence>MAPARVQQDDTFDYIICGGGTSGCVIAGRLAEDLNATILVLEAGPDSADLENVHMPGGWSNNFDSETDWNIVTEPMKAVNNRQVKLSRGRFLGGSSGVNGTLCIRGTKQDYDDWNLEGWSGEEMWKYMAKAETFHAKDWHKADTNVHGTSGPLHTEPHDLAPISELVKESMIDQGLPYRADMFATGESPHGCGDVTRTVYQGVRSTAADFITKGYRRENITIKTDATVDKVILEKKDGHLTATGIAAIQKDGNRVEYKARKEVVVSAGAYCSPPILMRSGLGPKEELERLDIDCKVDLPGVGKNLQDHVLIFAFYEVNKPNLTNDHLVYHDNAVASTYELYKEKKTGLLSTFPFGVFAYARLDDRLKDVPLWRDAPRQPGRDPMGLLPNQPNVEYWNTELYGGPKQMTDFPVNHQSAFAMCTLLFNQHSRGSVTLKTADPLANPAVDHAYLQDPLDILVMSEACRLGNEIVMQGSATKDLVKGSWPPELTHHTHTTREDWEPVLREHATTCYHPSGTCKMGADDDAEAVLDNRLRVRGVKGLRVADVSVVPRVNNGHTQMVAYGIGEGAAEMIKADAKANA</sequence>
<reference evidence="8" key="1">
    <citation type="journal article" date="2020" name="Stud. Mycol.">
        <title>101 Dothideomycetes genomes: a test case for predicting lifestyles and emergence of pathogens.</title>
        <authorList>
            <person name="Haridas S."/>
            <person name="Albert R."/>
            <person name="Binder M."/>
            <person name="Bloem J."/>
            <person name="Labutti K."/>
            <person name="Salamov A."/>
            <person name="Andreopoulos B."/>
            <person name="Baker S."/>
            <person name="Barry K."/>
            <person name="Bills G."/>
            <person name="Bluhm B."/>
            <person name="Cannon C."/>
            <person name="Castanera R."/>
            <person name="Culley D."/>
            <person name="Daum C."/>
            <person name="Ezra D."/>
            <person name="Gonzalez J."/>
            <person name="Henrissat B."/>
            <person name="Kuo A."/>
            <person name="Liang C."/>
            <person name="Lipzen A."/>
            <person name="Lutzoni F."/>
            <person name="Magnuson J."/>
            <person name="Mondo S."/>
            <person name="Nolan M."/>
            <person name="Ohm R."/>
            <person name="Pangilinan J."/>
            <person name="Park H.-J."/>
            <person name="Ramirez L."/>
            <person name="Alfaro M."/>
            <person name="Sun H."/>
            <person name="Tritt A."/>
            <person name="Yoshinaga Y."/>
            <person name="Zwiers L.-H."/>
            <person name="Turgeon B."/>
            <person name="Goodwin S."/>
            <person name="Spatafora J."/>
            <person name="Crous P."/>
            <person name="Grigoriev I."/>
        </authorList>
    </citation>
    <scope>NUCLEOTIDE SEQUENCE</scope>
    <source>
        <strain evidence="8">CBS 125425</strain>
    </source>
</reference>
<dbReference type="OrthoDB" id="269227at2759"/>
<comment type="caution">
    <text evidence="8">The sequence shown here is derived from an EMBL/GenBank/DDBJ whole genome shotgun (WGS) entry which is preliminary data.</text>
</comment>
<organism evidence="8 9">
    <name type="scientific">Polyplosphaeria fusca</name>
    <dbReference type="NCBI Taxonomy" id="682080"/>
    <lineage>
        <taxon>Eukaryota</taxon>
        <taxon>Fungi</taxon>
        <taxon>Dikarya</taxon>
        <taxon>Ascomycota</taxon>
        <taxon>Pezizomycotina</taxon>
        <taxon>Dothideomycetes</taxon>
        <taxon>Pleosporomycetidae</taxon>
        <taxon>Pleosporales</taxon>
        <taxon>Tetraplosphaeriaceae</taxon>
        <taxon>Polyplosphaeria</taxon>
    </lineage>
</organism>
<comment type="cofactor">
    <cofactor evidence="1 6">
        <name>FAD</name>
        <dbReference type="ChEBI" id="CHEBI:57692"/>
    </cofactor>
</comment>
<feature type="binding site" evidence="6">
    <location>
        <begin position="21"/>
        <end position="22"/>
    </location>
    <ligand>
        <name>FAD</name>
        <dbReference type="ChEBI" id="CHEBI:57692"/>
    </ligand>
</feature>
<evidence type="ECO:0000313" key="9">
    <source>
        <dbReference type="Proteomes" id="UP000799444"/>
    </source>
</evidence>
<evidence type="ECO:0000256" key="6">
    <source>
        <dbReference type="PIRSR" id="PIRSR000137-2"/>
    </source>
</evidence>
<evidence type="ECO:0000256" key="5">
    <source>
        <dbReference type="PIRSR" id="PIRSR000137-1"/>
    </source>
</evidence>
<dbReference type="Gene3D" id="3.30.560.10">
    <property type="entry name" value="Glucose Oxidase, domain 3"/>
    <property type="match status" value="1"/>
</dbReference>
<dbReference type="InterPro" id="IPR036188">
    <property type="entry name" value="FAD/NAD-bd_sf"/>
</dbReference>
<dbReference type="Proteomes" id="UP000799444">
    <property type="component" value="Unassembled WGS sequence"/>
</dbReference>
<comment type="similarity">
    <text evidence="2">Belongs to the GMC oxidoreductase family.</text>
</comment>
<evidence type="ECO:0000259" key="7">
    <source>
        <dbReference type="PROSITE" id="PS00624"/>
    </source>
</evidence>
<evidence type="ECO:0000256" key="2">
    <source>
        <dbReference type="ARBA" id="ARBA00010790"/>
    </source>
</evidence>
<dbReference type="SUPFAM" id="SSF51905">
    <property type="entry name" value="FAD/NAD(P)-binding domain"/>
    <property type="match status" value="1"/>
</dbReference>
<dbReference type="InterPro" id="IPR000172">
    <property type="entry name" value="GMC_OxRdtase_N"/>
</dbReference>
<name>A0A9P4UXS7_9PLEO</name>
<dbReference type="Pfam" id="PF05199">
    <property type="entry name" value="GMC_oxred_C"/>
    <property type="match status" value="1"/>
</dbReference>
<dbReference type="GO" id="GO:0016614">
    <property type="term" value="F:oxidoreductase activity, acting on CH-OH group of donors"/>
    <property type="evidence" value="ECO:0007669"/>
    <property type="project" value="InterPro"/>
</dbReference>
<dbReference type="InterPro" id="IPR012132">
    <property type="entry name" value="GMC_OxRdtase"/>
</dbReference>
<proteinExistence type="inferred from homology"/>
<protein>
    <submittedName>
        <fullName evidence="8">Alcohol oxidase</fullName>
    </submittedName>
</protein>
<accession>A0A9P4UXS7</accession>
<evidence type="ECO:0000256" key="4">
    <source>
        <dbReference type="ARBA" id="ARBA00022827"/>
    </source>
</evidence>
<dbReference type="PROSITE" id="PS00624">
    <property type="entry name" value="GMC_OXRED_2"/>
    <property type="match status" value="1"/>
</dbReference>
<dbReference type="PIRSF" id="PIRSF000137">
    <property type="entry name" value="Alcohol_oxidase"/>
    <property type="match status" value="1"/>
</dbReference>
<feature type="domain" description="Glucose-methanol-choline oxidoreductase N-terminal" evidence="7">
    <location>
        <begin position="268"/>
        <end position="282"/>
    </location>
</feature>
<dbReference type="InterPro" id="IPR007867">
    <property type="entry name" value="GMC_OxRtase_C"/>
</dbReference>
<gene>
    <name evidence="8" type="ORF">EJ04DRAFT_516044</name>
</gene>
<keyword evidence="9" id="KW-1185">Reference proteome</keyword>
<keyword evidence="3" id="KW-0285">Flavoprotein</keyword>
<evidence type="ECO:0000256" key="1">
    <source>
        <dbReference type="ARBA" id="ARBA00001974"/>
    </source>
</evidence>
<evidence type="ECO:0000256" key="3">
    <source>
        <dbReference type="ARBA" id="ARBA00022630"/>
    </source>
</evidence>
<feature type="binding site" evidence="6">
    <location>
        <position position="228"/>
    </location>
    <ligand>
        <name>FAD</name>
        <dbReference type="ChEBI" id="CHEBI:57692"/>
    </ligand>
</feature>
<dbReference type="SUPFAM" id="SSF54373">
    <property type="entry name" value="FAD-linked reductases, C-terminal domain"/>
    <property type="match status" value="1"/>
</dbReference>
<dbReference type="PANTHER" id="PTHR11552">
    <property type="entry name" value="GLUCOSE-METHANOL-CHOLINE GMC OXIDOREDUCTASE"/>
    <property type="match status" value="1"/>
</dbReference>
<dbReference type="EMBL" id="ML996249">
    <property type="protein sequence ID" value="KAF2729316.1"/>
    <property type="molecule type" value="Genomic_DNA"/>
</dbReference>
<dbReference type="GO" id="GO:0050660">
    <property type="term" value="F:flavin adenine dinucleotide binding"/>
    <property type="evidence" value="ECO:0007669"/>
    <property type="project" value="InterPro"/>
</dbReference>
<feature type="active site" description="Proton acceptor" evidence="5">
    <location>
        <position position="557"/>
    </location>
</feature>
<dbReference type="Pfam" id="PF00732">
    <property type="entry name" value="GMC_oxred_N"/>
    <property type="match status" value="1"/>
</dbReference>